<organism evidence="1">
    <name type="scientific">Bionectria ochroleuca</name>
    <name type="common">Gliocladium roseum</name>
    <dbReference type="NCBI Taxonomy" id="29856"/>
    <lineage>
        <taxon>Eukaryota</taxon>
        <taxon>Fungi</taxon>
        <taxon>Dikarya</taxon>
        <taxon>Ascomycota</taxon>
        <taxon>Pezizomycotina</taxon>
        <taxon>Sordariomycetes</taxon>
        <taxon>Hypocreomycetidae</taxon>
        <taxon>Hypocreales</taxon>
        <taxon>Bionectriaceae</taxon>
        <taxon>Clonostachys</taxon>
    </lineage>
</organism>
<dbReference type="AlphaFoldDB" id="A0A0B7K352"/>
<sequence>MQSGLLVAEDKTDLKDKYRASSGEYFCVPCYCVSQRRSRQDRRENPRGTLHRSEDWVCGNAVSPYATEKYNGDRGYIDGRRKDATTRRCFSCFRYWKDKGHDHTKFNPIAIRQD</sequence>
<name>A0A0B7K352_BIOOC</name>
<reference evidence="1" key="1">
    <citation type="submission" date="2015-01" db="EMBL/GenBank/DDBJ databases">
        <authorList>
            <person name="Durling Mikael"/>
        </authorList>
    </citation>
    <scope>NUCLEOTIDE SEQUENCE</scope>
</reference>
<protein>
    <submittedName>
        <fullName evidence="1">Uncharacterized protein</fullName>
    </submittedName>
</protein>
<dbReference type="EMBL" id="CDPU01000013">
    <property type="protein sequence ID" value="CEO49121.1"/>
    <property type="molecule type" value="Genomic_DNA"/>
</dbReference>
<proteinExistence type="predicted"/>
<evidence type="ECO:0000313" key="1">
    <source>
        <dbReference type="EMBL" id="CEO49121.1"/>
    </source>
</evidence>
<accession>A0A0B7K352</accession>
<gene>
    <name evidence="1" type="ORF">BN869_000005178_1</name>
</gene>